<dbReference type="EMBL" id="AXDT01000019">
    <property type="protein sequence ID" value="ERT14708.1"/>
    <property type="molecule type" value="Genomic_DNA"/>
</dbReference>
<dbReference type="PANTHER" id="PTHR22911">
    <property type="entry name" value="ACYL-MALONYL CONDENSING ENZYME-RELATED"/>
    <property type="match status" value="1"/>
</dbReference>
<keyword evidence="3" id="KW-1003">Cell membrane</keyword>
<dbReference type="InterPro" id="IPR000620">
    <property type="entry name" value="EamA_dom"/>
</dbReference>
<dbReference type="SUPFAM" id="SSF103481">
    <property type="entry name" value="Multidrug resistance efflux transporter EmrE"/>
    <property type="match status" value="1"/>
</dbReference>
<feature type="transmembrane region" description="Helical" evidence="7">
    <location>
        <begin position="41"/>
        <end position="58"/>
    </location>
</feature>
<comment type="caution">
    <text evidence="9">The sequence shown here is derived from an EMBL/GenBank/DDBJ whole genome shotgun (WGS) entry which is preliminary data.</text>
</comment>
<dbReference type="Pfam" id="PF00892">
    <property type="entry name" value="EamA"/>
    <property type="match status" value="1"/>
</dbReference>
<evidence type="ECO:0000256" key="2">
    <source>
        <dbReference type="ARBA" id="ARBA00007362"/>
    </source>
</evidence>
<dbReference type="PATRIC" id="fig|1389415.4.peg.395"/>
<evidence type="ECO:0000256" key="3">
    <source>
        <dbReference type="ARBA" id="ARBA00022475"/>
    </source>
</evidence>
<dbReference type="AlphaFoldDB" id="U7R3Z3"/>
<feature type="transmembrane region" description="Helical" evidence="7">
    <location>
        <begin position="12"/>
        <end position="29"/>
    </location>
</feature>
<dbReference type="PANTHER" id="PTHR22911:SF79">
    <property type="entry name" value="MOBA-LIKE NTP TRANSFERASE DOMAIN-CONTAINING PROTEIN"/>
    <property type="match status" value="1"/>
</dbReference>
<keyword evidence="4 7" id="KW-0812">Transmembrane</keyword>
<evidence type="ECO:0000256" key="7">
    <source>
        <dbReference type="SAM" id="Phobius"/>
    </source>
</evidence>
<feature type="transmembrane region" description="Helical" evidence="7">
    <location>
        <begin position="155"/>
        <end position="174"/>
    </location>
</feature>
<dbReference type="GO" id="GO:0016020">
    <property type="term" value="C:membrane"/>
    <property type="evidence" value="ECO:0007669"/>
    <property type="project" value="InterPro"/>
</dbReference>
<feature type="transmembrane region" description="Helical" evidence="7">
    <location>
        <begin position="78"/>
        <end position="95"/>
    </location>
</feature>
<organism evidence="9 10">
    <name type="scientific">Photorhabdus temperata J3</name>
    <dbReference type="NCBI Taxonomy" id="1389415"/>
    <lineage>
        <taxon>Bacteria</taxon>
        <taxon>Pseudomonadati</taxon>
        <taxon>Pseudomonadota</taxon>
        <taxon>Gammaproteobacteria</taxon>
        <taxon>Enterobacterales</taxon>
        <taxon>Morganellaceae</taxon>
        <taxon>Photorhabdus</taxon>
    </lineage>
</organism>
<evidence type="ECO:0000313" key="9">
    <source>
        <dbReference type="EMBL" id="ERT14708.1"/>
    </source>
</evidence>
<evidence type="ECO:0000256" key="6">
    <source>
        <dbReference type="ARBA" id="ARBA00023136"/>
    </source>
</evidence>
<dbReference type="Proteomes" id="UP000017133">
    <property type="component" value="Unassembled WGS sequence"/>
</dbReference>
<comment type="similarity">
    <text evidence="2">Belongs to the EamA transporter family.</text>
</comment>
<gene>
    <name evidence="9" type="ORF">O185_02025</name>
</gene>
<name>U7R3Z3_PHOTE</name>
<evidence type="ECO:0000313" key="10">
    <source>
        <dbReference type="Proteomes" id="UP000017133"/>
    </source>
</evidence>
<reference evidence="9 10" key="1">
    <citation type="submission" date="2013-10" db="EMBL/GenBank/DDBJ databases">
        <title>Whole Genome Shotgun Sequence of Photorhabdus temperata J3.</title>
        <authorList>
            <person name="Park G.-S."/>
            <person name="Hong S.-J."/>
            <person name="Shin J.-H."/>
        </authorList>
    </citation>
    <scope>NUCLEOTIDE SEQUENCE [LARGE SCALE GENOMIC DNA]</scope>
    <source>
        <strain evidence="9 10">J3</strain>
    </source>
</reference>
<sequence length="196" mass="21767">MSNTFYQRAECYALTAAALNGTIGVLTYFGLNAGASHHQVAFWKCFIAFLILVAYCLAKPSERRTLCALRHKSHQFALLAFFGIFCLYFFETWAFKEASVPLVSFLTYAAGGITLILSSLFLRERMNINKCLSFVLIMVGVYCLFSFAGQTSSSYIGILLALLAGLGYALFIFLSKQGYQAWQLSEANSAKESINQ</sequence>
<proteinExistence type="inferred from homology"/>
<protein>
    <recommendedName>
        <fullName evidence="8">EamA domain-containing protein</fullName>
    </recommendedName>
</protein>
<feature type="transmembrane region" description="Helical" evidence="7">
    <location>
        <begin position="101"/>
        <end position="122"/>
    </location>
</feature>
<dbReference type="RefSeq" id="WP_023043572.1">
    <property type="nucleotide sequence ID" value="NZ_AXDT01000019.1"/>
</dbReference>
<evidence type="ECO:0000256" key="1">
    <source>
        <dbReference type="ARBA" id="ARBA00004651"/>
    </source>
</evidence>
<comment type="subcellular location">
    <subcellularLocation>
        <location evidence="1">Cell membrane</location>
        <topology evidence="1">Multi-pass membrane protein</topology>
    </subcellularLocation>
</comment>
<keyword evidence="6 7" id="KW-0472">Membrane</keyword>
<evidence type="ECO:0000256" key="4">
    <source>
        <dbReference type="ARBA" id="ARBA00022692"/>
    </source>
</evidence>
<feature type="domain" description="EamA" evidence="8">
    <location>
        <begin position="9"/>
        <end position="145"/>
    </location>
</feature>
<keyword evidence="10" id="KW-1185">Reference proteome</keyword>
<keyword evidence="5 7" id="KW-1133">Transmembrane helix</keyword>
<evidence type="ECO:0000259" key="8">
    <source>
        <dbReference type="Pfam" id="PF00892"/>
    </source>
</evidence>
<feature type="transmembrane region" description="Helical" evidence="7">
    <location>
        <begin position="131"/>
        <end position="149"/>
    </location>
</feature>
<evidence type="ECO:0000256" key="5">
    <source>
        <dbReference type="ARBA" id="ARBA00022989"/>
    </source>
</evidence>
<dbReference type="InterPro" id="IPR037185">
    <property type="entry name" value="EmrE-like"/>
</dbReference>
<accession>U7R3Z3</accession>